<reference evidence="1 2" key="1">
    <citation type="submission" date="2020-11" db="EMBL/GenBank/DDBJ databases">
        <authorList>
            <person name="Wallbank WR R."/>
            <person name="Pardo Diaz C."/>
            <person name="Kozak K."/>
            <person name="Martin S."/>
            <person name="Jiggins C."/>
            <person name="Moest M."/>
            <person name="Warren A I."/>
            <person name="Generalovic N T."/>
            <person name="Byers J.R.P. K."/>
            <person name="Montejo-Kovacevich G."/>
            <person name="Yen C E."/>
        </authorList>
    </citation>
    <scope>NUCLEOTIDE SEQUENCE [LARGE SCALE GENOMIC DNA]</scope>
</reference>
<dbReference type="OrthoDB" id="10022757at2759"/>
<evidence type="ECO:0000313" key="1">
    <source>
        <dbReference type="EMBL" id="CAD7093118.1"/>
    </source>
</evidence>
<gene>
    <name evidence="1" type="ORF">HERILL_LOCUS15425</name>
</gene>
<evidence type="ECO:0000313" key="2">
    <source>
        <dbReference type="Proteomes" id="UP000594454"/>
    </source>
</evidence>
<dbReference type="FunCoup" id="A0A7R8V5N2">
    <property type="interactions" value="5"/>
</dbReference>
<dbReference type="EMBL" id="LR899014">
    <property type="protein sequence ID" value="CAD7093118.1"/>
    <property type="molecule type" value="Genomic_DNA"/>
</dbReference>
<accession>A0A7R8V5N2</accession>
<dbReference type="InParanoid" id="A0A7R8V5N2"/>
<dbReference type="Proteomes" id="UP000594454">
    <property type="component" value="Chromosome 6"/>
</dbReference>
<dbReference type="PANTHER" id="PTHR16246:SF2">
    <property type="entry name" value="HOST CELL FACTOR C1 REGULATOR 1"/>
    <property type="match status" value="1"/>
</dbReference>
<dbReference type="InterPro" id="IPR029195">
    <property type="entry name" value="HCFC1R1"/>
</dbReference>
<dbReference type="PANTHER" id="PTHR16246">
    <property type="entry name" value="HOST CELL FACTOR C1 REGULATOR 1"/>
    <property type="match status" value="1"/>
</dbReference>
<dbReference type="AlphaFoldDB" id="A0A7R8V5N2"/>
<protein>
    <submittedName>
        <fullName evidence="1">Uncharacterized protein</fullName>
    </submittedName>
</protein>
<dbReference type="OMA" id="MSLVVWK"/>
<proteinExistence type="predicted"/>
<name>A0A7R8V5N2_HERIL</name>
<keyword evidence="2" id="KW-1185">Reference proteome</keyword>
<sequence length="226" mass="25428">MSEVQTSASILEPATHIMPCPPTVAWDAQAMPWTVPSYSGLMEFTGIRQPDFDPMKTLCSKKRKSLLDGEVPTKQHITEEKMAAHLDGLHISSDYISHRLNSPNTSSTIVTVPFDMQMDPNINTNKECNIAMSAKDLEEKLKNANRITICDEIRRLHTEDAIIPKALLARYEQPCKALVLWQPPQKLADMIVPATQKDDEISEDEEKDNNNAVNSVDLNYCMDVEM</sequence>
<organism evidence="1 2">
    <name type="scientific">Hermetia illucens</name>
    <name type="common">Black soldier fly</name>
    <dbReference type="NCBI Taxonomy" id="343691"/>
    <lineage>
        <taxon>Eukaryota</taxon>
        <taxon>Metazoa</taxon>
        <taxon>Ecdysozoa</taxon>
        <taxon>Arthropoda</taxon>
        <taxon>Hexapoda</taxon>
        <taxon>Insecta</taxon>
        <taxon>Pterygota</taxon>
        <taxon>Neoptera</taxon>
        <taxon>Endopterygota</taxon>
        <taxon>Diptera</taxon>
        <taxon>Brachycera</taxon>
        <taxon>Stratiomyomorpha</taxon>
        <taxon>Stratiomyidae</taxon>
        <taxon>Hermetiinae</taxon>
        <taxon>Hermetia</taxon>
    </lineage>
</organism>